<reference evidence="3 4" key="1">
    <citation type="journal article" date="2014" name="PLoS ONE">
        <title>The first complete genome sequence of the class fimbriimonadia in the phylum armatimonadetes.</title>
        <authorList>
            <person name="Hu Z.Y."/>
            <person name="Wang Y.Z."/>
            <person name="Im W.T."/>
            <person name="Wang S.Y."/>
            <person name="Zhao G.P."/>
            <person name="Zheng H.J."/>
            <person name="Quan Z.X."/>
        </authorList>
    </citation>
    <scope>NUCLEOTIDE SEQUENCE [LARGE SCALE GENOMIC DNA]</scope>
    <source>
        <strain evidence="3">Gsoil 348</strain>
    </source>
</reference>
<dbReference type="Gene3D" id="3.30.465.10">
    <property type="match status" value="1"/>
</dbReference>
<keyword evidence="1" id="KW-0560">Oxidoreductase</keyword>
<dbReference type="RefSeq" id="WP_025229475.1">
    <property type="nucleotide sequence ID" value="NZ_CP007139.1"/>
</dbReference>
<dbReference type="InterPro" id="IPR016169">
    <property type="entry name" value="FAD-bd_PCMH_sub2"/>
</dbReference>
<dbReference type="SUPFAM" id="SSF56176">
    <property type="entry name" value="FAD-binding/transporter-associated domain-like"/>
    <property type="match status" value="1"/>
</dbReference>
<evidence type="ECO:0000313" key="3">
    <source>
        <dbReference type="EMBL" id="AIE86572.1"/>
    </source>
</evidence>
<proteinExistence type="predicted"/>
<dbReference type="Pfam" id="PF01565">
    <property type="entry name" value="FAD_binding_4"/>
    <property type="match status" value="1"/>
</dbReference>
<dbReference type="HOGENOM" id="CLU_003896_4_2_0"/>
<evidence type="ECO:0000256" key="1">
    <source>
        <dbReference type="ARBA" id="ARBA00023002"/>
    </source>
</evidence>
<dbReference type="InterPro" id="IPR006094">
    <property type="entry name" value="Oxid_FAD_bind_N"/>
</dbReference>
<dbReference type="KEGG" id="fgi:OP10G_3204"/>
<accession>A0A068NTC7</accession>
<dbReference type="Gene3D" id="3.30.70.2530">
    <property type="match status" value="1"/>
</dbReference>
<gene>
    <name evidence="3" type="ORF">OP10G_3204</name>
</gene>
<dbReference type="STRING" id="661478.OP10G_3204"/>
<dbReference type="InterPro" id="IPR010031">
    <property type="entry name" value="FAD_lactone_oxidase-like"/>
</dbReference>
<dbReference type="GO" id="GO:0071949">
    <property type="term" value="F:FAD binding"/>
    <property type="evidence" value="ECO:0007669"/>
    <property type="project" value="InterPro"/>
</dbReference>
<sequence>MKNWAANFEYSAARIHRPTSVEQIQEIVRGSRKVRALGSRHSFNDIADTPEDLVSMEHLHQVLAIDREKQTVTVQGGTAYGQLCGELHREGFSLPNLASLPHISVAGACATATHGSGVDNGCLSTAVVSMDVVVADGSLVNFTGRQLDGAAVGLGGLGVVTSLTLKLAPTFELAQDVYEELPFEQATANFEEIVSSAYSVSFFTSWSGQKIDQVWVKRRTPSEPRSEFYGAAAATSARNPLPGFSPANCTDQMGIAGPWHERLPHFRMEFTPGSGEELQAEYLIPFPNAVPALRAIAELADQIAPLLHISEVRTIAADELWMSPFYRQRCIAIHFTWKKNWAAVQRLLPIIEARLAPFQARPHWGKLFMMPPAQFQPLFERLPDFRALLTTHDPEGKFRNPFLDRVLS</sequence>
<keyword evidence="4" id="KW-1185">Reference proteome</keyword>
<dbReference type="OrthoDB" id="9800184at2"/>
<dbReference type="Gene3D" id="3.30.70.2520">
    <property type="match status" value="1"/>
</dbReference>
<evidence type="ECO:0000313" key="4">
    <source>
        <dbReference type="Proteomes" id="UP000027982"/>
    </source>
</evidence>
<evidence type="ECO:0000259" key="2">
    <source>
        <dbReference type="PROSITE" id="PS51387"/>
    </source>
</evidence>
<dbReference type="Pfam" id="PF04030">
    <property type="entry name" value="ALO"/>
    <property type="match status" value="1"/>
</dbReference>
<dbReference type="PROSITE" id="PS51387">
    <property type="entry name" value="FAD_PCMH"/>
    <property type="match status" value="1"/>
</dbReference>
<dbReference type="InterPro" id="IPR036318">
    <property type="entry name" value="FAD-bd_PCMH-like_sf"/>
</dbReference>
<dbReference type="InterPro" id="IPR007173">
    <property type="entry name" value="ALO_C"/>
</dbReference>
<dbReference type="Gene3D" id="1.10.45.10">
    <property type="entry name" value="Vanillyl-alcohol Oxidase, Chain A, domain 4"/>
    <property type="match status" value="1"/>
</dbReference>
<dbReference type="InterPro" id="IPR016167">
    <property type="entry name" value="FAD-bd_PCMH_sub1"/>
</dbReference>
<dbReference type="PANTHER" id="PTHR43762:SF1">
    <property type="entry name" value="D-ARABINONO-1,4-LACTONE OXIDASE"/>
    <property type="match status" value="1"/>
</dbReference>
<protein>
    <submittedName>
        <fullName evidence="3">Alditol oxidase</fullName>
    </submittedName>
</protein>
<dbReference type="SMR" id="A0A068NTC7"/>
<organism evidence="3 4">
    <name type="scientific">Fimbriimonas ginsengisoli Gsoil 348</name>
    <dbReference type="NCBI Taxonomy" id="661478"/>
    <lineage>
        <taxon>Bacteria</taxon>
        <taxon>Bacillati</taxon>
        <taxon>Armatimonadota</taxon>
        <taxon>Fimbriimonadia</taxon>
        <taxon>Fimbriimonadales</taxon>
        <taxon>Fimbriimonadaceae</taxon>
        <taxon>Fimbriimonas</taxon>
    </lineage>
</organism>
<dbReference type="GO" id="GO:0003885">
    <property type="term" value="F:D-arabinono-1,4-lactone oxidase activity"/>
    <property type="evidence" value="ECO:0007669"/>
    <property type="project" value="InterPro"/>
</dbReference>
<dbReference type="InterPro" id="IPR016166">
    <property type="entry name" value="FAD-bd_PCMH"/>
</dbReference>
<dbReference type="EMBL" id="CP007139">
    <property type="protein sequence ID" value="AIE86572.1"/>
    <property type="molecule type" value="Genomic_DNA"/>
</dbReference>
<dbReference type="PANTHER" id="PTHR43762">
    <property type="entry name" value="L-GULONOLACTONE OXIDASE"/>
    <property type="match status" value="1"/>
</dbReference>
<feature type="domain" description="FAD-binding PCMH-type" evidence="2">
    <location>
        <begin position="8"/>
        <end position="170"/>
    </location>
</feature>
<name>A0A068NTC7_FIMGI</name>
<dbReference type="eggNOG" id="COG0277">
    <property type="taxonomic scope" value="Bacteria"/>
</dbReference>
<dbReference type="Gene3D" id="3.30.43.10">
    <property type="entry name" value="Uridine Diphospho-n-acetylenolpyruvylglucosamine Reductase, domain 2"/>
    <property type="match status" value="1"/>
</dbReference>
<dbReference type="InterPro" id="IPR016171">
    <property type="entry name" value="Vanillyl_alc_oxidase_C-sub2"/>
</dbReference>
<dbReference type="PIRSF" id="PIRSF000136">
    <property type="entry name" value="LGO_GLO"/>
    <property type="match status" value="1"/>
</dbReference>
<dbReference type="AlphaFoldDB" id="A0A068NTC7"/>
<dbReference type="Proteomes" id="UP000027982">
    <property type="component" value="Chromosome"/>
</dbReference>
<dbReference type="GO" id="GO:0016020">
    <property type="term" value="C:membrane"/>
    <property type="evidence" value="ECO:0007669"/>
    <property type="project" value="InterPro"/>
</dbReference>
<dbReference type="GO" id="GO:0080049">
    <property type="term" value="F:L-gulono-1,4-lactone dehydrogenase activity"/>
    <property type="evidence" value="ECO:0007669"/>
    <property type="project" value="TreeGrafter"/>
</dbReference>